<sequence length="360" mass="39095">MVVKIAINGFGRIGRLVFRAIRQRYPTECQVVAIHDLCDIKTNSYLLRYDSAHRTFAEEVKVNEADSTMTIGEGASQWVVKVLGGRLGPSELPWKEMGVDVVLESTGIFRRKAVVNYGKVEKDGYDGHIIAGAKKVLLSVPSADEIECTLVLGVNDEDLKPETKCISNASCTTNCLGPVAKTINNAFGVINGFMTTVHSYTNDQVVADTMHSDLRRARAAAMNIIPTSTGAAIALPKVCHGLPPKSLDGFALRVPTITGSLVDVTFNVKAVVTKEEVNAALKKATEEGSLKGIMSYTTDPIVSTDIIGNQYSSIVDGLSTKVLPNPEGFGTLVKVLSWYDNEWMYSCRCADIFHLLGKYL</sequence>
<feature type="binding site" evidence="7">
    <location>
        <begin position="12"/>
        <end position="13"/>
    </location>
    <ligand>
        <name>NAD(+)</name>
        <dbReference type="ChEBI" id="CHEBI:57540"/>
    </ligand>
</feature>
<dbReference type="SUPFAM" id="SSF51735">
    <property type="entry name" value="NAD(P)-binding Rossmann-fold domains"/>
    <property type="match status" value="1"/>
</dbReference>
<comment type="catalytic activity">
    <reaction evidence="10">
        <text>D-glyceraldehyde 3-phosphate + phosphate + NAD(+) = (2R)-3-phospho-glyceroyl phosphate + NADH + H(+)</text>
        <dbReference type="Rhea" id="RHEA:10300"/>
        <dbReference type="ChEBI" id="CHEBI:15378"/>
        <dbReference type="ChEBI" id="CHEBI:43474"/>
        <dbReference type="ChEBI" id="CHEBI:57540"/>
        <dbReference type="ChEBI" id="CHEBI:57604"/>
        <dbReference type="ChEBI" id="CHEBI:57945"/>
        <dbReference type="ChEBI" id="CHEBI:59776"/>
        <dbReference type="EC" id="1.2.1.12"/>
    </reaction>
</comment>
<dbReference type="CDD" id="cd05214">
    <property type="entry name" value="GAPDH_I_N"/>
    <property type="match status" value="1"/>
</dbReference>
<evidence type="ECO:0000256" key="4">
    <source>
        <dbReference type="ARBA" id="ARBA00052787"/>
    </source>
</evidence>
<keyword evidence="7 10" id="KW-0520">NAD</keyword>
<feature type="binding site" evidence="6">
    <location>
        <begin position="229"/>
        <end position="230"/>
    </location>
    <ligand>
        <name>D-glyceraldehyde 3-phosphate</name>
        <dbReference type="ChEBI" id="CHEBI:59776"/>
    </ligand>
</feature>
<dbReference type="UniPathway" id="UPA00109">
    <property type="reaction ID" value="UER00184"/>
</dbReference>
<proteinExistence type="inferred from homology"/>
<dbReference type="GO" id="GO:0006096">
    <property type="term" value="P:glycolytic process"/>
    <property type="evidence" value="ECO:0007669"/>
    <property type="project" value="UniProtKB-UniPathway"/>
</dbReference>
<keyword evidence="10" id="KW-0324">Glycolysis</keyword>
<dbReference type="FunFam" id="3.30.360.10:FF:000002">
    <property type="entry name" value="Glyceraldehyde-3-phosphate dehydrogenase"/>
    <property type="match status" value="1"/>
</dbReference>
<dbReference type="InterPro" id="IPR020830">
    <property type="entry name" value="GlycerAld_3-P_DH_AS"/>
</dbReference>
<dbReference type="AlphaFoldDB" id="F8QX98"/>
<dbReference type="Gene3D" id="3.40.50.720">
    <property type="entry name" value="NAD(P)-binding Rossmann-like Domain"/>
    <property type="match status" value="1"/>
</dbReference>
<evidence type="ECO:0000256" key="1">
    <source>
        <dbReference type="ARBA" id="ARBA00005215"/>
    </source>
</evidence>
<dbReference type="GO" id="GO:0051287">
    <property type="term" value="F:NAD binding"/>
    <property type="evidence" value="ECO:0007669"/>
    <property type="project" value="UniProtKB-UniRule"/>
</dbReference>
<name>F8QX98_9EUKA</name>
<dbReference type="InterPro" id="IPR020828">
    <property type="entry name" value="GlycerAld_3-P_DH_NAD(P)-bd"/>
</dbReference>
<dbReference type="EMBL" id="HM217359">
    <property type="protein sequence ID" value="AEA30122.1"/>
    <property type="molecule type" value="Genomic_DNA"/>
</dbReference>
<feature type="binding site" evidence="6">
    <location>
        <position position="253"/>
    </location>
    <ligand>
        <name>D-glyceraldehyde 3-phosphate</name>
        <dbReference type="ChEBI" id="CHEBI:59776"/>
    </ligand>
</feature>
<comment type="similarity">
    <text evidence="2 9">Belongs to the glyceraldehyde-3-phosphate dehydrogenase family.</text>
</comment>
<evidence type="ECO:0000256" key="9">
    <source>
        <dbReference type="RuleBase" id="RU000397"/>
    </source>
</evidence>
<gene>
    <name evidence="12" type="primary">GAPDH</name>
</gene>
<feature type="binding site" evidence="7">
    <location>
        <position position="36"/>
    </location>
    <ligand>
        <name>NAD(+)</name>
        <dbReference type="ChEBI" id="CHEBI:57540"/>
    </ligand>
</feature>
<feature type="domain" description="Glyceraldehyde 3-phosphate dehydrogenase NAD(P) binding" evidence="11">
    <location>
        <begin position="3"/>
        <end position="171"/>
    </location>
</feature>
<feature type="binding site" evidence="7">
    <location>
        <position position="341"/>
    </location>
    <ligand>
        <name>NAD(+)</name>
        <dbReference type="ChEBI" id="CHEBI:57540"/>
    </ligand>
</feature>
<feature type="site" description="Activates thiol group during catalysis" evidence="8">
    <location>
        <position position="198"/>
    </location>
</feature>
<dbReference type="PIRSF" id="PIRSF000149">
    <property type="entry name" value="GAP_DH"/>
    <property type="match status" value="1"/>
</dbReference>
<dbReference type="CDD" id="cd18126">
    <property type="entry name" value="GAPDH_I_C"/>
    <property type="match status" value="1"/>
</dbReference>
<dbReference type="PROSITE" id="PS00071">
    <property type="entry name" value="GAPDH"/>
    <property type="match status" value="1"/>
</dbReference>
<evidence type="ECO:0000256" key="8">
    <source>
        <dbReference type="PIRSR" id="PIRSR000149-4"/>
    </source>
</evidence>
<dbReference type="InterPro" id="IPR036291">
    <property type="entry name" value="NAD(P)-bd_dom_sf"/>
</dbReference>
<dbReference type="GO" id="GO:0047100">
    <property type="term" value="F:glyceraldehyde-3-phosphate dehydrogenase (NADP+) (phosphorylating) activity"/>
    <property type="evidence" value="ECO:0007669"/>
    <property type="project" value="UniProtKB-EC"/>
</dbReference>
<evidence type="ECO:0000256" key="7">
    <source>
        <dbReference type="PIRSR" id="PIRSR000149-3"/>
    </source>
</evidence>
<comment type="pathway">
    <text evidence="10">Carbohydrate degradation; glycolysis; pyruvate from D-glyceraldehyde 3-phosphate: step 1/5.</text>
</comment>
<evidence type="ECO:0000259" key="11">
    <source>
        <dbReference type="SMART" id="SM00846"/>
    </source>
</evidence>
<protein>
    <recommendedName>
        <fullName evidence="10">Glyceraldehyde-3-phosphate dehydrogenase</fullName>
        <ecNumber evidence="10">1.2.1.12</ecNumber>
    </recommendedName>
</protein>
<dbReference type="Pfam" id="PF02800">
    <property type="entry name" value="Gp_dh_C"/>
    <property type="match status" value="1"/>
</dbReference>
<evidence type="ECO:0000256" key="6">
    <source>
        <dbReference type="PIRSR" id="PIRSR000149-2"/>
    </source>
</evidence>
<evidence type="ECO:0000256" key="5">
    <source>
        <dbReference type="PIRSR" id="PIRSR000149-1"/>
    </source>
</evidence>
<dbReference type="Gene3D" id="3.30.360.10">
    <property type="entry name" value="Dihydrodipicolinate Reductase, domain 2"/>
    <property type="match status" value="1"/>
</dbReference>
<feature type="active site" description="Nucleophile" evidence="5">
    <location>
        <position position="171"/>
    </location>
</feature>
<evidence type="ECO:0000256" key="2">
    <source>
        <dbReference type="ARBA" id="ARBA00007406"/>
    </source>
</evidence>
<dbReference type="GO" id="GO:0050661">
    <property type="term" value="F:NADP binding"/>
    <property type="evidence" value="ECO:0007669"/>
    <property type="project" value="InterPro"/>
</dbReference>
<dbReference type="GO" id="GO:0006006">
    <property type="term" value="P:glucose metabolic process"/>
    <property type="evidence" value="ECO:0007669"/>
    <property type="project" value="InterPro"/>
</dbReference>
<dbReference type="InterPro" id="IPR020831">
    <property type="entry name" value="GlycerAld/Erythrose_P_DH"/>
</dbReference>
<keyword evidence="7" id="KW-0547">Nucleotide-binding</keyword>
<dbReference type="FunFam" id="3.40.50.720:FF:000001">
    <property type="entry name" value="Glyceraldehyde-3-phosphate dehydrogenase"/>
    <property type="match status" value="1"/>
</dbReference>
<dbReference type="SUPFAM" id="SSF55347">
    <property type="entry name" value="Glyceraldehyde-3-phosphate dehydrogenase-like, C-terminal domain"/>
    <property type="match status" value="1"/>
</dbReference>
<dbReference type="NCBIfam" id="TIGR01534">
    <property type="entry name" value="GAPDH-I"/>
    <property type="match status" value="1"/>
</dbReference>
<dbReference type="GO" id="GO:0004365">
    <property type="term" value="F:glyceraldehyde-3-phosphate dehydrogenase (NAD+) (phosphorylating) activity"/>
    <property type="evidence" value="ECO:0007669"/>
    <property type="project" value="UniProtKB-UniRule"/>
</dbReference>
<feature type="binding site" evidence="6">
    <location>
        <position position="201"/>
    </location>
    <ligand>
        <name>D-glyceraldehyde 3-phosphate</name>
        <dbReference type="ChEBI" id="CHEBI:59776"/>
    </ligand>
</feature>
<dbReference type="EC" id="1.2.1.12" evidence="10"/>
<feature type="binding site" evidence="6">
    <location>
        <begin position="170"/>
        <end position="172"/>
    </location>
    <ligand>
        <name>D-glyceraldehyde 3-phosphate</name>
        <dbReference type="ChEBI" id="CHEBI:59776"/>
    </ligand>
</feature>
<comment type="subunit">
    <text evidence="10">Homotetramer.</text>
</comment>
<dbReference type="Pfam" id="PF00044">
    <property type="entry name" value="Gp_dh_N"/>
    <property type="match status" value="1"/>
</dbReference>
<dbReference type="PANTHER" id="PTHR43148">
    <property type="entry name" value="GLYCERALDEHYDE-3-PHOSPHATE DEHYDROGENASE 2"/>
    <property type="match status" value="1"/>
</dbReference>
<evidence type="ECO:0000256" key="10">
    <source>
        <dbReference type="RuleBase" id="RU361160"/>
    </source>
</evidence>
<evidence type="ECO:0000313" key="12">
    <source>
        <dbReference type="EMBL" id="AEA30122.1"/>
    </source>
</evidence>
<comment type="pathway">
    <text evidence="1">Carbohydrate biosynthesis; Calvin cycle.</text>
</comment>
<accession>F8QX98</accession>
<organism evidence="12">
    <name type="scientific">Pentatrichomonas hominis</name>
    <dbReference type="NCBI Taxonomy" id="5728"/>
    <lineage>
        <taxon>Eukaryota</taxon>
        <taxon>Metamonada</taxon>
        <taxon>Parabasalia</taxon>
        <taxon>Trichomonadida</taxon>
        <taxon>Trichomonadidae</taxon>
        <taxon>Pentatrichomonas</taxon>
    </lineage>
</organism>
<dbReference type="InterPro" id="IPR020829">
    <property type="entry name" value="GlycerAld_3-P_DH_cat"/>
</dbReference>
<reference evidence="12" key="1">
    <citation type="journal article" date="2011" name="PLoS ONE">
        <title>Phylogeny of Parasitic Parabasalia and Free-Living Relatives Inferred from Conventional Markers vs. Rpb1, a Single-Copy Gene.</title>
        <authorList>
            <person name="Malik S.-B."/>
            <person name="Brochu C.D."/>
            <person name="Bilic I."/>
            <person name="Yuan J."/>
            <person name="Hess M."/>
            <person name="Logsdon J.M.Jr."/>
            <person name="Carlton J.M."/>
        </authorList>
    </citation>
    <scope>NUCLEOTIDE SEQUENCE</scope>
    <source>
        <strain evidence="12">Hs3:NIH</strain>
    </source>
</reference>
<keyword evidence="3 10" id="KW-0560">Oxidoreductase</keyword>
<dbReference type="SMART" id="SM00846">
    <property type="entry name" value="Gp_dh_N"/>
    <property type="match status" value="1"/>
</dbReference>
<comment type="catalytic activity">
    <reaction evidence="4">
        <text>D-glyceraldehyde 3-phosphate + phosphate + NADP(+) = (2R)-3-phospho-glyceroyl phosphate + NADPH + H(+)</text>
        <dbReference type="Rhea" id="RHEA:10296"/>
        <dbReference type="ChEBI" id="CHEBI:15378"/>
        <dbReference type="ChEBI" id="CHEBI:43474"/>
        <dbReference type="ChEBI" id="CHEBI:57604"/>
        <dbReference type="ChEBI" id="CHEBI:57783"/>
        <dbReference type="ChEBI" id="CHEBI:58349"/>
        <dbReference type="ChEBI" id="CHEBI:59776"/>
        <dbReference type="EC" id="1.2.1.13"/>
    </reaction>
</comment>
<dbReference type="PRINTS" id="PR00078">
    <property type="entry name" value="G3PDHDRGNASE"/>
</dbReference>
<dbReference type="InterPro" id="IPR006424">
    <property type="entry name" value="Glyceraldehyde-3-P_DH_1"/>
</dbReference>
<evidence type="ECO:0000256" key="3">
    <source>
        <dbReference type="ARBA" id="ARBA00023002"/>
    </source>
</evidence>
<feature type="binding site" evidence="7">
    <location>
        <position position="139"/>
    </location>
    <ligand>
        <name>NAD(+)</name>
        <dbReference type="ChEBI" id="CHEBI:57540"/>
    </ligand>
</feature>